<evidence type="ECO:0000313" key="3">
    <source>
        <dbReference type="Proteomes" id="UP000607559"/>
    </source>
</evidence>
<sequence length="259" mass="29094">MKTSNKLILGFILGFFGLAIAVHLVLYSEYRKGHFVTAQQMHEEDYIKQPIPASRVIFIDGAIWVNLAPAREFALDLPRKNEDPDAHMFIKNAASPQAITWRQQGDTLFITGNITASVHRPFSDGHYRANLPQVTVYGPAFDDVVLNHGQVYLQGAGDSTMGLSARLLVLNSTVWVGMQYELYRPAPREYFDSINIRSFNSIVVLNAHSTVENPLIHLHDHSELKDQSARLTHPTIYCTPESHVDLSGDNLKKTQVITQ</sequence>
<feature type="transmembrane region" description="Helical" evidence="1">
    <location>
        <begin position="7"/>
        <end position="27"/>
    </location>
</feature>
<dbReference type="Proteomes" id="UP000607559">
    <property type="component" value="Unassembled WGS sequence"/>
</dbReference>
<keyword evidence="1" id="KW-0812">Transmembrane</keyword>
<dbReference type="EMBL" id="BMJC01000002">
    <property type="protein sequence ID" value="GGA94060.1"/>
    <property type="molecule type" value="Genomic_DNA"/>
</dbReference>
<accession>A0A8J2XSC7</accession>
<name>A0A8J2XSC7_9BACT</name>
<keyword evidence="1" id="KW-1133">Transmembrane helix</keyword>
<gene>
    <name evidence="2" type="ORF">GCM10011511_16710</name>
</gene>
<reference evidence="2" key="2">
    <citation type="submission" date="2020-09" db="EMBL/GenBank/DDBJ databases">
        <authorList>
            <person name="Sun Q."/>
            <person name="Zhou Y."/>
        </authorList>
    </citation>
    <scope>NUCLEOTIDE SEQUENCE</scope>
    <source>
        <strain evidence="2">CGMCC 1.15448</strain>
    </source>
</reference>
<protein>
    <submittedName>
        <fullName evidence="2">Uncharacterized protein</fullName>
    </submittedName>
</protein>
<keyword evidence="3" id="KW-1185">Reference proteome</keyword>
<comment type="caution">
    <text evidence="2">The sequence shown here is derived from an EMBL/GenBank/DDBJ whole genome shotgun (WGS) entry which is preliminary data.</text>
</comment>
<evidence type="ECO:0000313" key="2">
    <source>
        <dbReference type="EMBL" id="GGA94060.1"/>
    </source>
</evidence>
<evidence type="ECO:0000256" key="1">
    <source>
        <dbReference type="SAM" id="Phobius"/>
    </source>
</evidence>
<keyword evidence="1" id="KW-0472">Membrane</keyword>
<dbReference type="RefSeq" id="WP_188930556.1">
    <property type="nucleotide sequence ID" value="NZ_BMJC01000002.1"/>
</dbReference>
<dbReference type="AlphaFoldDB" id="A0A8J2XSC7"/>
<reference evidence="2" key="1">
    <citation type="journal article" date="2014" name="Int. J. Syst. Evol. Microbiol.">
        <title>Complete genome sequence of Corynebacterium casei LMG S-19264T (=DSM 44701T), isolated from a smear-ripened cheese.</title>
        <authorList>
            <consortium name="US DOE Joint Genome Institute (JGI-PGF)"/>
            <person name="Walter F."/>
            <person name="Albersmeier A."/>
            <person name="Kalinowski J."/>
            <person name="Ruckert C."/>
        </authorList>
    </citation>
    <scope>NUCLEOTIDE SEQUENCE</scope>
    <source>
        <strain evidence="2">CGMCC 1.15448</strain>
    </source>
</reference>
<organism evidence="2 3">
    <name type="scientific">Puia dinghuensis</name>
    <dbReference type="NCBI Taxonomy" id="1792502"/>
    <lineage>
        <taxon>Bacteria</taxon>
        <taxon>Pseudomonadati</taxon>
        <taxon>Bacteroidota</taxon>
        <taxon>Chitinophagia</taxon>
        <taxon>Chitinophagales</taxon>
        <taxon>Chitinophagaceae</taxon>
        <taxon>Puia</taxon>
    </lineage>
</organism>
<proteinExistence type="predicted"/>